<evidence type="ECO:0000256" key="7">
    <source>
        <dbReference type="ARBA" id="ARBA00022605"/>
    </source>
</evidence>
<protein>
    <recommendedName>
        <fullName evidence="10">3-isopropylmalate dehydratase small subunit</fullName>
        <ecNumber evidence="10">4.2.1.33</ecNumber>
    </recommendedName>
    <alternativeName>
        <fullName evidence="10">Alpha-IPM isomerase</fullName>
        <shortName evidence="10">IPMI</shortName>
    </alternativeName>
    <alternativeName>
        <fullName evidence="10">Isopropylmalate isomerase</fullName>
    </alternativeName>
</protein>
<dbReference type="HAMAP" id="MF_01031">
    <property type="entry name" value="LeuD_type1"/>
    <property type="match status" value="1"/>
</dbReference>
<comment type="subunit">
    <text evidence="5 10">Heterodimer of LeuC and LeuD.</text>
</comment>
<comment type="caution">
    <text evidence="12">The sequence shown here is derived from an EMBL/GenBank/DDBJ whole genome shotgun (WGS) entry which is preliminary data.</text>
</comment>
<gene>
    <name evidence="10" type="primary">leuD</name>
    <name evidence="12" type="ORF">F4694_005019</name>
</gene>
<evidence type="ECO:0000313" key="12">
    <source>
        <dbReference type="EMBL" id="NYE08176.1"/>
    </source>
</evidence>
<dbReference type="InterPro" id="IPR004431">
    <property type="entry name" value="3-IsopropMal_deHydase_ssu"/>
</dbReference>
<dbReference type="InterPro" id="IPR050075">
    <property type="entry name" value="LeuD"/>
</dbReference>
<comment type="function">
    <text evidence="2 10">Catalyzes the isomerization between 2-isopropylmalate and 3-isopropylmalate, via the formation of 2-isopropylmaleate.</text>
</comment>
<dbReference type="GO" id="GO:0009316">
    <property type="term" value="C:3-isopropylmalate dehydratase complex"/>
    <property type="evidence" value="ECO:0007669"/>
    <property type="project" value="InterPro"/>
</dbReference>
<evidence type="ECO:0000256" key="10">
    <source>
        <dbReference type="HAMAP-Rule" id="MF_01031"/>
    </source>
</evidence>
<comment type="catalytic activity">
    <reaction evidence="1 10">
        <text>(2R,3S)-3-isopropylmalate = (2S)-2-isopropylmalate</text>
        <dbReference type="Rhea" id="RHEA:32287"/>
        <dbReference type="ChEBI" id="CHEBI:1178"/>
        <dbReference type="ChEBI" id="CHEBI:35121"/>
        <dbReference type="EC" id="4.2.1.33"/>
    </reaction>
</comment>
<name>A0A852TKE8_9BACI</name>
<dbReference type="FunFam" id="3.20.19.10:FF:000003">
    <property type="entry name" value="3-isopropylmalate dehydratase small subunit"/>
    <property type="match status" value="1"/>
</dbReference>
<comment type="similarity">
    <text evidence="4 10">Belongs to the LeuD family. LeuD type 1 subfamily.</text>
</comment>
<evidence type="ECO:0000256" key="4">
    <source>
        <dbReference type="ARBA" id="ARBA00009845"/>
    </source>
</evidence>
<evidence type="ECO:0000256" key="5">
    <source>
        <dbReference type="ARBA" id="ARBA00011271"/>
    </source>
</evidence>
<proteinExistence type="inferred from homology"/>
<dbReference type="AlphaFoldDB" id="A0A852TKE8"/>
<dbReference type="NCBIfam" id="TIGR00171">
    <property type="entry name" value="leuD"/>
    <property type="match status" value="1"/>
</dbReference>
<dbReference type="GO" id="GO:0003861">
    <property type="term" value="F:3-isopropylmalate dehydratase activity"/>
    <property type="evidence" value="ECO:0007669"/>
    <property type="project" value="UniProtKB-UniRule"/>
</dbReference>
<reference evidence="13" key="1">
    <citation type="submission" date="2020-07" db="EMBL/GenBank/DDBJ databases">
        <authorList>
            <person name="Partida-Martinez L."/>
            <person name="Huntemann M."/>
            <person name="Clum A."/>
            <person name="Wang J."/>
            <person name="Palaniappan K."/>
            <person name="Ritter S."/>
            <person name="Chen I.-M."/>
            <person name="Stamatis D."/>
            <person name="Reddy T."/>
            <person name="O'Malley R."/>
            <person name="Daum C."/>
            <person name="Shapiro N."/>
            <person name="Ivanova N."/>
            <person name="Kyrpides N."/>
            <person name="Woyke T."/>
        </authorList>
    </citation>
    <scope>NUCLEOTIDE SEQUENCE [LARGE SCALE GENOMIC DNA]</scope>
    <source>
        <strain evidence="13">AT2.8</strain>
    </source>
</reference>
<evidence type="ECO:0000256" key="6">
    <source>
        <dbReference type="ARBA" id="ARBA00022430"/>
    </source>
</evidence>
<feature type="domain" description="Aconitase A/isopropylmalate dehydratase small subunit swivel" evidence="11">
    <location>
        <begin position="1"/>
        <end position="123"/>
    </location>
</feature>
<keyword evidence="6 10" id="KW-0432">Leucine biosynthesis</keyword>
<evidence type="ECO:0000256" key="9">
    <source>
        <dbReference type="ARBA" id="ARBA00023304"/>
    </source>
</evidence>
<dbReference type="CDD" id="cd01577">
    <property type="entry name" value="IPMI_Swivel"/>
    <property type="match status" value="1"/>
</dbReference>
<dbReference type="Gene3D" id="3.20.19.10">
    <property type="entry name" value="Aconitase, domain 4"/>
    <property type="match status" value="1"/>
</dbReference>
<keyword evidence="7 10" id="KW-0028">Amino-acid biosynthesis</keyword>
<dbReference type="Proteomes" id="UP000548423">
    <property type="component" value="Unassembled WGS sequence"/>
</dbReference>
<organism evidence="12 13">
    <name type="scientific">Neobacillus niacini</name>
    <dbReference type="NCBI Taxonomy" id="86668"/>
    <lineage>
        <taxon>Bacteria</taxon>
        <taxon>Bacillati</taxon>
        <taxon>Bacillota</taxon>
        <taxon>Bacilli</taxon>
        <taxon>Bacillales</taxon>
        <taxon>Bacillaceae</taxon>
        <taxon>Neobacillus</taxon>
    </lineage>
</organism>
<evidence type="ECO:0000256" key="8">
    <source>
        <dbReference type="ARBA" id="ARBA00023239"/>
    </source>
</evidence>
<keyword evidence="9 10" id="KW-0100">Branched-chain amino acid biosynthesis</keyword>
<dbReference type="Pfam" id="PF00694">
    <property type="entry name" value="Aconitase_C"/>
    <property type="match status" value="1"/>
</dbReference>
<keyword evidence="8 10" id="KW-0456">Lyase</keyword>
<dbReference type="NCBIfam" id="NF002458">
    <property type="entry name" value="PRK01641.1"/>
    <property type="match status" value="1"/>
</dbReference>
<dbReference type="EMBL" id="JACCBX010000012">
    <property type="protein sequence ID" value="NYE08176.1"/>
    <property type="molecule type" value="Genomic_DNA"/>
</dbReference>
<evidence type="ECO:0000256" key="3">
    <source>
        <dbReference type="ARBA" id="ARBA00004729"/>
    </source>
</evidence>
<sequence length="194" mass="22309">MEPLRIHTGIVCPLNRSNVDTDQIIPKQFLKRIERSGFGQFLFYHWRFDDDGNLRKDFSMNHPKYQGASILVAGENFGCGSSREHAPWAIQDYGFKVVIAQSYADIFKNNCVKNGILTIQASEEQVQSIMRKAENEEYSLTVNLENQVVTDNQGLEFTFDIAPYPKEMLLNGWDEIGVTLNYEEQISTYELARK</sequence>
<evidence type="ECO:0000256" key="1">
    <source>
        <dbReference type="ARBA" id="ARBA00000491"/>
    </source>
</evidence>
<reference evidence="13" key="2">
    <citation type="submission" date="2020-08" db="EMBL/GenBank/DDBJ databases">
        <title>The Agave Microbiome: Exploring the role of microbial communities in plant adaptations to desert environments.</title>
        <authorList>
            <person name="Partida-Martinez L.P."/>
        </authorList>
    </citation>
    <scope>NUCLEOTIDE SEQUENCE [LARGE SCALE GENOMIC DNA]</scope>
    <source>
        <strain evidence="13">AT2.8</strain>
    </source>
</reference>
<dbReference type="GO" id="GO:0009098">
    <property type="term" value="P:L-leucine biosynthetic process"/>
    <property type="evidence" value="ECO:0007669"/>
    <property type="project" value="UniProtKB-UniRule"/>
</dbReference>
<dbReference type="InterPro" id="IPR000573">
    <property type="entry name" value="AconitaseA/IPMdHydase_ssu_swvl"/>
</dbReference>
<dbReference type="PANTHER" id="PTHR43345">
    <property type="entry name" value="3-ISOPROPYLMALATE DEHYDRATASE SMALL SUBUNIT 2-RELATED-RELATED"/>
    <property type="match status" value="1"/>
</dbReference>
<dbReference type="EC" id="4.2.1.33" evidence="10"/>
<dbReference type="InterPro" id="IPR015928">
    <property type="entry name" value="Aconitase/3IPM_dehydase_swvl"/>
</dbReference>
<dbReference type="InterPro" id="IPR033940">
    <property type="entry name" value="IPMI_Swivel"/>
</dbReference>
<evidence type="ECO:0000259" key="11">
    <source>
        <dbReference type="Pfam" id="PF00694"/>
    </source>
</evidence>
<dbReference type="PANTHER" id="PTHR43345:SF5">
    <property type="entry name" value="3-ISOPROPYLMALATE DEHYDRATASE SMALL SUBUNIT"/>
    <property type="match status" value="1"/>
</dbReference>
<evidence type="ECO:0000256" key="2">
    <source>
        <dbReference type="ARBA" id="ARBA00002695"/>
    </source>
</evidence>
<dbReference type="UniPathway" id="UPA00048">
    <property type="reaction ID" value="UER00071"/>
</dbReference>
<dbReference type="SUPFAM" id="SSF52016">
    <property type="entry name" value="LeuD/IlvD-like"/>
    <property type="match status" value="1"/>
</dbReference>
<accession>A0A852TKE8</accession>
<comment type="pathway">
    <text evidence="3 10">Amino-acid biosynthesis; L-leucine biosynthesis; L-leucine from 3-methyl-2-oxobutanoate: step 2/4.</text>
</comment>
<evidence type="ECO:0000313" key="13">
    <source>
        <dbReference type="Proteomes" id="UP000548423"/>
    </source>
</evidence>